<organism evidence="8 9">
    <name type="scientific">Nocardia nova</name>
    <dbReference type="NCBI Taxonomy" id="37330"/>
    <lineage>
        <taxon>Bacteria</taxon>
        <taxon>Bacillati</taxon>
        <taxon>Actinomycetota</taxon>
        <taxon>Actinomycetes</taxon>
        <taxon>Mycobacteriales</taxon>
        <taxon>Nocardiaceae</taxon>
        <taxon>Nocardia</taxon>
    </lineage>
</organism>
<evidence type="ECO:0000259" key="6">
    <source>
        <dbReference type="Pfam" id="PF00441"/>
    </source>
</evidence>
<dbReference type="Gene3D" id="1.10.540.10">
    <property type="entry name" value="Acyl-CoA dehydrogenase/oxidase, N-terminal domain"/>
    <property type="match status" value="2"/>
</dbReference>
<evidence type="ECO:0000313" key="9">
    <source>
        <dbReference type="Proteomes" id="UP000239874"/>
    </source>
</evidence>
<evidence type="ECO:0000256" key="4">
    <source>
        <dbReference type="ARBA" id="ARBA00022827"/>
    </source>
</evidence>
<dbReference type="InterPro" id="IPR009075">
    <property type="entry name" value="AcylCo_DH/oxidase_C"/>
</dbReference>
<dbReference type="PANTHER" id="PTHR43884:SF20">
    <property type="entry name" value="ACYL-COA DEHYDROGENASE FADE28"/>
    <property type="match status" value="1"/>
</dbReference>
<dbReference type="Gene3D" id="1.20.140.10">
    <property type="entry name" value="Butyryl-CoA Dehydrogenase, subunit A, domain 3"/>
    <property type="match status" value="1"/>
</dbReference>
<evidence type="ECO:0000259" key="7">
    <source>
        <dbReference type="Pfam" id="PF02771"/>
    </source>
</evidence>
<protein>
    <submittedName>
        <fullName evidence="8">Acyl-CoA dehydrogenase</fullName>
    </submittedName>
</protein>
<evidence type="ECO:0000313" key="8">
    <source>
        <dbReference type="EMBL" id="PPJ26680.1"/>
    </source>
</evidence>
<dbReference type="GO" id="GO:0050660">
    <property type="term" value="F:flavin adenine dinucleotide binding"/>
    <property type="evidence" value="ECO:0007669"/>
    <property type="project" value="InterPro"/>
</dbReference>
<feature type="non-terminal residue" evidence="8">
    <location>
        <position position="501"/>
    </location>
</feature>
<evidence type="ECO:0000256" key="1">
    <source>
        <dbReference type="ARBA" id="ARBA00001974"/>
    </source>
</evidence>
<comment type="similarity">
    <text evidence="2">Belongs to the acyl-CoA dehydrogenase family.</text>
</comment>
<dbReference type="PANTHER" id="PTHR43884">
    <property type="entry name" value="ACYL-COA DEHYDROGENASE"/>
    <property type="match status" value="1"/>
</dbReference>
<name>A0A2S6A3V6_9NOCA</name>
<dbReference type="SUPFAM" id="SSF56645">
    <property type="entry name" value="Acyl-CoA dehydrogenase NM domain-like"/>
    <property type="match status" value="2"/>
</dbReference>
<feature type="domain" description="Acyl-CoA dehydrogenase/oxidase N-terminal" evidence="7">
    <location>
        <begin position="381"/>
        <end position="471"/>
    </location>
</feature>
<dbReference type="GO" id="GO:0003995">
    <property type="term" value="F:acyl-CoA dehydrogenase activity"/>
    <property type="evidence" value="ECO:0007669"/>
    <property type="project" value="TreeGrafter"/>
</dbReference>
<dbReference type="Pfam" id="PF00441">
    <property type="entry name" value="Acyl-CoA_dh_1"/>
    <property type="match status" value="1"/>
</dbReference>
<dbReference type="SUPFAM" id="SSF47203">
    <property type="entry name" value="Acyl-CoA dehydrogenase C-terminal domain-like"/>
    <property type="match status" value="1"/>
</dbReference>
<dbReference type="InterPro" id="IPR036250">
    <property type="entry name" value="AcylCo_DH-like_C"/>
</dbReference>
<keyword evidence="3" id="KW-0285">Flavoprotein</keyword>
<reference evidence="8 9" key="1">
    <citation type="submission" date="2018-02" db="EMBL/GenBank/DDBJ databases">
        <title>8 Nocardia nova and 1 Nocardia cyriacigeorgica strain used for evolution to TMP-SMX.</title>
        <authorList>
            <person name="Mehta H."/>
            <person name="Weng J."/>
            <person name="Shamoo Y."/>
        </authorList>
    </citation>
    <scope>NUCLEOTIDE SEQUENCE [LARGE SCALE GENOMIC DNA]</scope>
    <source>
        <strain evidence="8 9">MDA3139</strain>
    </source>
</reference>
<feature type="domain" description="Acyl-CoA dehydrogenase/oxidase N-terminal" evidence="7">
    <location>
        <begin position="30"/>
        <end position="84"/>
    </location>
</feature>
<evidence type="ECO:0000256" key="2">
    <source>
        <dbReference type="ARBA" id="ARBA00009347"/>
    </source>
</evidence>
<dbReference type="Pfam" id="PF02771">
    <property type="entry name" value="Acyl-CoA_dh_N"/>
    <property type="match status" value="2"/>
</dbReference>
<feature type="domain" description="Acyl-CoA dehydrogenase/oxidase C-terminal" evidence="6">
    <location>
        <begin position="218"/>
        <end position="348"/>
    </location>
</feature>
<evidence type="ECO:0000256" key="3">
    <source>
        <dbReference type="ARBA" id="ARBA00022630"/>
    </source>
</evidence>
<keyword evidence="5" id="KW-0560">Oxidoreductase</keyword>
<evidence type="ECO:0000256" key="5">
    <source>
        <dbReference type="ARBA" id="ARBA00023002"/>
    </source>
</evidence>
<accession>A0A2S6A3V6</accession>
<dbReference type="EMBL" id="PSZC01000070">
    <property type="protein sequence ID" value="PPJ26680.1"/>
    <property type="molecule type" value="Genomic_DNA"/>
</dbReference>
<proteinExistence type="inferred from homology"/>
<comment type="cofactor">
    <cofactor evidence="1">
        <name>FAD</name>
        <dbReference type="ChEBI" id="CHEBI:57692"/>
    </cofactor>
</comment>
<dbReference type="InterPro" id="IPR037069">
    <property type="entry name" value="AcylCoA_DH/ox_N_sf"/>
</dbReference>
<dbReference type="AlphaFoldDB" id="A0A2S6A3V6"/>
<dbReference type="InterPro" id="IPR013786">
    <property type="entry name" value="AcylCoA_DH/ox_N"/>
</dbReference>
<dbReference type="InterPro" id="IPR009100">
    <property type="entry name" value="AcylCoA_DH/oxidase_NM_dom_sf"/>
</dbReference>
<dbReference type="Proteomes" id="UP000239874">
    <property type="component" value="Unassembled WGS sequence"/>
</dbReference>
<keyword evidence="4" id="KW-0274">FAD</keyword>
<sequence>METIAQLLGRHWGPGSAHKLVQDPDRVSEVTLWSELAQMGVAGLPIPESLGGSGGSWADFAVAAEALGSVVAPAPVIAVAGALGALSAPNVAGGDLLAQIASGRVVPAVAWTEHTGMPAVAGRFEAVAGDHPGRVLVSGTAELILAPEAEVVLALADGESGPLLIVVPTSDAQAVRIERIQSLDLLRPLGAVNLQRAAGTVLATGDDAVAAIRRSLVTAGLALAADLTGVASHCLWAAVDYAATREQFGKPIGAFQAVKHKCADMLARVELARATAREVAGLLDSGAGAAALDQAVALALLQSVTAAQHVTADYIQVLAGVGFTWEHEAHLYYRRAGAAAPLFGGTSAARERLDPTRHAAASTVAAEVTPGSPAAELAAAVETLLPLHREQWGADDSFPARLSWQQRLHAAGWIAPHWPEEFGGRGLSIVDQVACDQVLAGSRAPLLAGVLGVNNVAPTLMHYGTPEQREHLAAIQAGTEVWCQGFSEPGSGSDLASLRTR</sequence>
<gene>
    <name evidence="8" type="ORF">C5E45_34935</name>
</gene>
<comment type="caution">
    <text evidence="8">The sequence shown here is derived from an EMBL/GenBank/DDBJ whole genome shotgun (WGS) entry which is preliminary data.</text>
</comment>